<evidence type="ECO:0000256" key="6">
    <source>
        <dbReference type="ARBA" id="ARBA00023014"/>
    </source>
</evidence>
<dbReference type="InterPro" id="IPR007197">
    <property type="entry name" value="rSAM"/>
</dbReference>
<dbReference type="GO" id="GO:0051539">
    <property type="term" value="F:4 iron, 4 sulfur cluster binding"/>
    <property type="evidence" value="ECO:0007669"/>
    <property type="project" value="UniProtKB-KW"/>
</dbReference>
<evidence type="ECO:0000313" key="9">
    <source>
        <dbReference type="Proteomes" id="UP000009047"/>
    </source>
</evidence>
<dbReference type="HOGENOM" id="CLU_009273_3_2_7"/>
<dbReference type="OrthoDB" id="5485132at2"/>
<keyword evidence="9" id="KW-1185">Reference proteome</keyword>
<dbReference type="RefSeq" id="WP_013259315.1">
    <property type="nucleotide sequence ID" value="NC_014365.1"/>
</dbReference>
<organism evidence="8 9">
    <name type="scientific">Desulfarculus baarsii (strain ATCC 33931 / DSM 2075 / LMG 7858 / VKM B-1802 / 2st14)</name>
    <dbReference type="NCBI Taxonomy" id="644282"/>
    <lineage>
        <taxon>Bacteria</taxon>
        <taxon>Pseudomonadati</taxon>
        <taxon>Thermodesulfobacteriota</taxon>
        <taxon>Desulfarculia</taxon>
        <taxon>Desulfarculales</taxon>
        <taxon>Desulfarculaceae</taxon>
        <taxon>Desulfarculus</taxon>
    </lineage>
</organism>
<dbReference type="InterPro" id="IPR023867">
    <property type="entry name" value="Sulphatase_maturase_rSAM"/>
</dbReference>
<proteinExistence type="predicted"/>
<dbReference type="InterPro" id="IPR013785">
    <property type="entry name" value="Aldolase_TIM"/>
</dbReference>
<dbReference type="KEGG" id="dbr:Deba_2518"/>
<dbReference type="SFLD" id="SFLDG01384">
    <property type="entry name" value="thioether_bond_formation_requi"/>
    <property type="match status" value="1"/>
</dbReference>
<dbReference type="PROSITE" id="PS01305">
    <property type="entry name" value="MOAA_NIFB_PQQE"/>
    <property type="match status" value="1"/>
</dbReference>
<dbReference type="Proteomes" id="UP000009047">
    <property type="component" value="Chromosome"/>
</dbReference>
<dbReference type="eggNOG" id="COG0641">
    <property type="taxonomic scope" value="Bacteria"/>
</dbReference>
<dbReference type="InterPro" id="IPR000385">
    <property type="entry name" value="MoaA_NifB_PqqE_Fe-S-bd_CS"/>
</dbReference>
<keyword evidence="6" id="KW-0411">Iron-sulfur</keyword>
<dbReference type="Pfam" id="PF04055">
    <property type="entry name" value="Radical_SAM"/>
    <property type="match status" value="1"/>
</dbReference>
<dbReference type="GO" id="GO:0016491">
    <property type="term" value="F:oxidoreductase activity"/>
    <property type="evidence" value="ECO:0007669"/>
    <property type="project" value="InterPro"/>
</dbReference>
<evidence type="ECO:0000256" key="5">
    <source>
        <dbReference type="ARBA" id="ARBA00023004"/>
    </source>
</evidence>
<dbReference type="SUPFAM" id="SSF102114">
    <property type="entry name" value="Radical SAM enzymes"/>
    <property type="match status" value="1"/>
</dbReference>
<dbReference type="Gene3D" id="3.20.20.70">
    <property type="entry name" value="Aldolase class I"/>
    <property type="match status" value="1"/>
</dbReference>
<reference evidence="8 9" key="1">
    <citation type="journal article" date="2010" name="Stand. Genomic Sci.">
        <title>Complete genome sequence of Desulfarculus baarsii type strain (2st14).</title>
        <authorList>
            <person name="Sun H."/>
            <person name="Spring S."/>
            <person name="Lapidus A."/>
            <person name="Davenport K."/>
            <person name="Del Rio T.G."/>
            <person name="Tice H."/>
            <person name="Nolan M."/>
            <person name="Copeland A."/>
            <person name="Cheng J.F."/>
            <person name="Lucas S."/>
            <person name="Tapia R."/>
            <person name="Goodwin L."/>
            <person name="Pitluck S."/>
            <person name="Ivanova N."/>
            <person name="Pagani I."/>
            <person name="Mavromatis K."/>
            <person name="Ovchinnikova G."/>
            <person name="Pati A."/>
            <person name="Chen A."/>
            <person name="Palaniappan K."/>
            <person name="Hauser L."/>
            <person name="Chang Y.J."/>
            <person name="Jeffries C.D."/>
            <person name="Detter J.C."/>
            <person name="Han C."/>
            <person name="Rohde M."/>
            <person name="Brambilla E."/>
            <person name="Goker M."/>
            <person name="Woyke T."/>
            <person name="Bristow J."/>
            <person name="Eisen J.A."/>
            <person name="Markowitz V."/>
            <person name="Hugenholtz P."/>
            <person name="Kyrpides N.C."/>
            <person name="Klenk H.P."/>
            <person name="Land M."/>
        </authorList>
    </citation>
    <scope>NUCLEOTIDE SEQUENCE [LARGE SCALE GENOMIC DNA]</scope>
    <source>
        <strain evidence="9">ATCC 33931 / DSM 2075 / LMG 7858 / VKM B-1802 / 2st14</strain>
    </source>
</reference>
<evidence type="ECO:0000256" key="2">
    <source>
        <dbReference type="ARBA" id="ARBA00022485"/>
    </source>
</evidence>
<dbReference type="SFLD" id="SFLDG01386">
    <property type="entry name" value="main_SPASM_domain-containing"/>
    <property type="match status" value="1"/>
</dbReference>
<dbReference type="AlphaFoldDB" id="E1QJY3"/>
<dbReference type="SFLD" id="SFLDG01067">
    <property type="entry name" value="SPASM/twitch_domain_containing"/>
    <property type="match status" value="1"/>
</dbReference>
<dbReference type="PROSITE" id="PS51918">
    <property type="entry name" value="RADICAL_SAM"/>
    <property type="match status" value="1"/>
</dbReference>
<keyword evidence="4" id="KW-0479">Metal-binding</keyword>
<dbReference type="EMBL" id="CP002085">
    <property type="protein sequence ID" value="ADK85876.1"/>
    <property type="molecule type" value="Genomic_DNA"/>
</dbReference>
<keyword evidence="3" id="KW-0949">S-adenosyl-L-methionine</keyword>
<evidence type="ECO:0000256" key="3">
    <source>
        <dbReference type="ARBA" id="ARBA00022691"/>
    </source>
</evidence>
<comment type="cofactor">
    <cofactor evidence="1">
        <name>[4Fe-4S] cluster</name>
        <dbReference type="ChEBI" id="CHEBI:49883"/>
    </cofactor>
</comment>
<keyword evidence="2" id="KW-0004">4Fe-4S</keyword>
<gene>
    <name evidence="8" type="ordered locus">Deba_2518</name>
</gene>
<dbReference type="GO" id="GO:0046872">
    <property type="term" value="F:metal ion binding"/>
    <property type="evidence" value="ECO:0007669"/>
    <property type="project" value="UniProtKB-KW"/>
</dbReference>
<name>E1QJY3_DESB2</name>
<evidence type="ECO:0000256" key="1">
    <source>
        <dbReference type="ARBA" id="ARBA00001966"/>
    </source>
</evidence>
<dbReference type="CDD" id="cd01335">
    <property type="entry name" value="Radical_SAM"/>
    <property type="match status" value="1"/>
</dbReference>
<dbReference type="PANTHER" id="PTHR43273">
    <property type="entry name" value="ANAEROBIC SULFATASE-MATURATING ENZYME HOMOLOG ASLB-RELATED"/>
    <property type="match status" value="1"/>
</dbReference>
<feature type="domain" description="Radical SAM core" evidence="7">
    <location>
        <begin position="2"/>
        <end position="219"/>
    </location>
</feature>
<dbReference type="STRING" id="644282.Deba_2518"/>
<protein>
    <submittedName>
        <fullName evidence="8">Radical SAM domain protein</fullName>
    </submittedName>
</protein>
<evidence type="ECO:0000256" key="4">
    <source>
        <dbReference type="ARBA" id="ARBA00022723"/>
    </source>
</evidence>
<dbReference type="SFLD" id="SFLDS00029">
    <property type="entry name" value="Radical_SAM"/>
    <property type="match status" value="1"/>
</dbReference>
<dbReference type="NCBIfam" id="TIGR04085">
    <property type="entry name" value="rSAM_more_4Fe4S"/>
    <property type="match status" value="1"/>
</dbReference>
<sequence length="337" mass="36316">MDDKAEFLVLALTERCNLRCVYCYAAASATGADMDPDIAALALDRLGPPPGRRQTVEFSGGEPLLRFELLKELVLTRASAQRRFALQTNGVALTEDKLAFLVDNGVGLGVSLDGPPETNRQTRGDAGGAMRALRLIDEAGVGVNVTVVLTRHNVERLPRFLLTLASLKSPRVINLDLVRPVGRASGGGLAPRPEQIKGMVPAMLSATAFIAQRRFPPLKVREVDQVRRRAKLGLCEPYCLGAAGSYAAVTPDGRVYPCASLADDDGYLAGRVDRPEPIRIANLVRGWGLPPACGDCPARFVCRGGCPSRRISAAGSPTRPHGLECLLRKEIFRRVNQ</sequence>
<evidence type="ECO:0000259" key="7">
    <source>
        <dbReference type="PROSITE" id="PS51918"/>
    </source>
</evidence>
<accession>E1QJY3</accession>
<dbReference type="InterPro" id="IPR023885">
    <property type="entry name" value="4Fe4S-binding_SPASM_dom"/>
</dbReference>
<keyword evidence="5" id="KW-0408">Iron</keyword>
<dbReference type="InterPro" id="IPR058240">
    <property type="entry name" value="rSAM_sf"/>
</dbReference>
<evidence type="ECO:0000313" key="8">
    <source>
        <dbReference type="EMBL" id="ADK85876.1"/>
    </source>
</evidence>
<dbReference type="PANTHER" id="PTHR43273:SF8">
    <property type="entry name" value="RADICAL SAM DOMAIN PROTEIN"/>
    <property type="match status" value="1"/>
</dbReference>